<gene>
    <name evidence="1" type="ORF">J2S04_002678</name>
</gene>
<dbReference type="Proteomes" id="UP001229209">
    <property type="component" value="Unassembled WGS sequence"/>
</dbReference>
<name>A0ABT9LZL0_9BACL</name>
<dbReference type="EMBL" id="JAURUO010000020">
    <property type="protein sequence ID" value="MDP9729704.1"/>
    <property type="molecule type" value="Genomic_DNA"/>
</dbReference>
<sequence length="65" mass="7781">MGVKKALVALAHTLLRIVYHILHRKERYTELGPDYLDSFRQRSEERREADMIRRLQEKGFQVSKP</sequence>
<dbReference type="RefSeq" id="WP_306955528.1">
    <property type="nucleotide sequence ID" value="NZ_JAURUO010000020.1"/>
</dbReference>
<accession>A0ABT9LZL0</accession>
<reference evidence="1 2" key="1">
    <citation type="submission" date="2023-07" db="EMBL/GenBank/DDBJ databases">
        <title>Genomic Encyclopedia of Type Strains, Phase IV (KMG-IV): sequencing the most valuable type-strain genomes for metagenomic binning, comparative biology and taxonomic classification.</title>
        <authorList>
            <person name="Goeker M."/>
        </authorList>
    </citation>
    <scope>NUCLEOTIDE SEQUENCE [LARGE SCALE GENOMIC DNA]</scope>
    <source>
        <strain evidence="1 2">DSM 25924</strain>
    </source>
</reference>
<proteinExistence type="predicted"/>
<comment type="caution">
    <text evidence="1">The sequence shown here is derived from an EMBL/GenBank/DDBJ whole genome shotgun (WGS) entry which is preliminary data.</text>
</comment>
<organism evidence="1 2">
    <name type="scientific">Alicyclobacillus tolerans</name>
    <dbReference type="NCBI Taxonomy" id="90970"/>
    <lineage>
        <taxon>Bacteria</taxon>
        <taxon>Bacillati</taxon>
        <taxon>Bacillota</taxon>
        <taxon>Bacilli</taxon>
        <taxon>Bacillales</taxon>
        <taxon>Alicyclobacillaceae</taxon>
        <taxon>Alicyclobacillus</taxon>
    </lineage>
</organism>
<evidence type="ECO:0000313" key="1">
    <source>
        <dbReference type="EMBL" id="MDP9729704.1"/>
    </source>
</evidence>
<evidence type="ECO:0008006" key="3">
    <source>
        <dbReference type="Google" id="ProtNLM"/>
    </source>
</evidence>
<keyword evidence="2" id="KW-1185">Reference proteome</keyword>
<evidence type="ECO:0000313" key="2">
    <source>
        <dbReference type="Proteomes" id="UP001229209"/>
    </source>
</evidence>
<protein>
    <recommendedName>
        <fullName evidence="3">Transposase</fullName>
    </recommendedName>
</protein>